<dbReference type="Gene3D" id="3.60.10.10">
    <property type="entry name" value="Endonuclease/exonuclease/phosphatase"/>
    <property type="match status" value="1"/>
</dbReference>
<organism evidence="1 2">
    <name type="scientific">Operophtera brumata</name>
    <name type="common">Winter moth</name>
    <name type="synonym">Phalaena brumata</name>
    <dbReference type="NCBI Taxonomy" id="104452"/>
    <lineage>
        <taxon>Eukaryota</taxon>
        <taxon>Metazoa</taxon>
        <taxon>Ecdysozoa</taxon>
        <taxon>Arthropoda</taxon>
        <taxon>Hexapoda</taxon>
        <taxon>Insecta</taxon>
        <taxon>Pterygota</taxon>
        <taxon>Neoptera</taxon>
        <taxon>Endopterygota</taxon>
        <taxon>Lepidoptera</taxon>
        <taxon>Glossata</taxon>
        <taxon>Ditrysia</taxon>
        <taxon>Geometroidea</taxon>
        <taxon>Geometridae</taxon>
        <taxon>Larentiinae</taxon>
        <taxon>Operophtera</taxon>
    </lineage>
</organism>
<protein>
    <recommendedName>
        <fullName evidence="3">Tick transposon</fullName>
    </recommendedName>
</protein>
<dbReference type="AlphaFoldDB" id="A0A0L7KX77"/>
<dbReference type="SUPFAM" id="SSF56219">
    <property type="entry name" value="DNase I-like"/>
    <property type="match status" value="1"/>
</dbReference>
<dbReference type="Proteomes" id="UP000037510">
    <property type="component" value="Unassembled WGS sequence"/>
</dbReference>
<comment type="caution">
    <text evidence="1">The sequence shown here is derived from an EMBL/GenBank/DDBJ whole genome shotgun (WGS) entry which is preliminary data.</text>
</comment>
<reference evidence="1 2" key="1">
    <citation type="journal article" date="2015" name="Genome Biol. Evol.">
        <title>The genome of winter moth (Operophtera brumata) provides a genomic perspective on sexual dimorphism and phenology.</title>
        <authorList>
            <person name="Derks M.F."/>
            <person name="Smit S."/>
            <person name="Salis L."/>
            <person name="Schijlen E."/>
            <person name="Bossers A."/>
            <person name="Mateman C."/>
            <person name="Pijl A.S."/>
            <person name="de Ridder D."/>
            <person name="Groenen M.A."/>
            <person name="Visser M.E."/>
            <person name="Megens H.J."/>
        </authorList>
    </citation>
    <scope>NUCLEOTIDE SEQUENCE [LARGE SCALE GENOMIC DNA]</scope>
    <source>
        <strain evidence="1">WM2013NL</strain>
        <tissue evidence="1">Head and thorax</tissue>
    </source>
</reference>
<accession>A0A0L7KX77</accession>
<evidence type="ECO:0000313" key="1">
    <source>
        <dbReference type="EMBL" id="KOB67646.1"/>
    </source>
</evidence>
<dbReference type="InterPro" id="IPR036691">
    <property type="entry name" value="Endo/exonu/phosph_ase_sf"/>
</dbReference>
<evidence type="ECO:0000313" key="2">
    <source>
        <dbReference type="Proteomes" id="UP000037510"/>
    </source>
</evidence>
<sequence length="470" mass="52396">MFDVIILTECHLGTCPLIRSLPNYRHYGSSQINNQAGGVVAYVRADWNATVSEPALCNADSILVELPNSKSILGIYRSPSFGNINQFLLSLDSIVKGDLNINTLNNYCQHPQADEYLCFVAQLGLQNLINVPTRGPSCLDHILADFQSQAVGLVCKVDNFHWEDLLEGSDVSVAACNLSSRLKVLVEKHSKHVSVSRRKTKLKDWITPGLIRNTFSALLKNIRKDHNKRELLESRDQPSRMWKTIKNICELNKNKEVNLELTKFKTCPSQSLDMCNDYFVNVGQNLANNILSTLGKTEVDLAAKVTINANASNSLFMTPTDPVEILGIIQNLRNNSAPGLDEEGLSLVATWLNSNLLTLNADKTKYLCFHITKVSSPPVSLNIKIHKCGNSRTSQKPNCSCNMIDRADYIKYLGVVLDENLTFGQHIKTLSGRVRKLIHIMKLLRDGADRGVLKMVYTSLCQSVICYCLT</sequence>
<feature type="non-terminal residue" evidence="1">
    <location>
        <position position="470"/>
    </location>
</feature>
<gene>
    <name evidence="1" type="ORF">OBRU01_19381</name>
</gene>
<proteinExistence type="predicted"/>
<name>A0A0L7KX77_OPEBR</name>
<keyword evidence="2" id="KW-1185">Reference proteome</keyword>
<dbReference type="EMBL" id="JTDY01004874">
    <property type="protein sequence ID" value="KOB67646.1"/>
    <property type="molecule type" value="Genomic_DNA"/>
</dbReference>
<evidence type="ECO:0008006" key="3">
    <source>
        <dbReference type="Google" id="ProtNLM"/>
    </source>
</evidence>